<evidence type="ECO:0000313" key="2">
    <source>
        <dbReference type="EMBL" id="RWR22515.1"/>
    </source>
</evidence>
<dbReference type="EMBL" id="SAUZ01000005">
    <property type="protein sequence ID" value="RWR22515.1"/>
    <property type="molecule type" value="Genomic_DNA"/>
</dbReference>
<reference evidence="5 6" key="2">
    <citation type="submission" date="2019-01" db="EMBL/GenBank/DDBJ databases">
        <authorList>
            <person name="Li Y."/>
        </authorList>
    </citation>
    <scope>NUCLEOTIDE SEQUENCE [LARGE SCALE GENOMIC DNA]</scope>
    <source>
        <strain evidence="4 5">07D10-4-3</strain>
        <strain evidence="1 8">2D-5</strain>
        <strain evidence="3 7">D19-10-3-21</strain>
        <strain evidence="2 6">SK2B-1</strain>
    </source>
</reference>
<evidence type="ECO:0000313" key="5">
    <source>
        <dbReference type="Proteomes" id="UP000284451"/>
    </source>
</evidence>
<evidence type="ECO:0000313" key="6">
    <source>
        <dbReference type="Proteomes" id="UP000284476"/>
    </source>
</evidence>
<evidence type="ECO:0000313" key="4">
    <source>
        <dbReference type="EMBL" id="RWR31798.1"/>
    </source>
</evidence>
<evidence type="ECO:0000313" key="3">
    <source>
        <dbReference type="EMBL" id="RWR30031.1"/>
    </source>
</evidence>
<name>A0A443JPT6_9RHOB</name>
<comment type="caution">
    <text evidence="2">The sequence shown here is derived from an EMBL/GenBank/DDBJ whole genome shotgun (WGS) entry which is preliminary data.</text>
</comment>
<dbReference type="Proteomes" id="UP000285295">
    <property type="component" value="Unassembled WGS sequence"/>
</dbReference>
<accession>A0A443KB22</accession>
<evidence type="ECO:0000313" key="8">
    <source>
        <dbReference type="Proteomes" id="UP000285710"/>
    </source>
</evidence>
<organism evidence="2 6">
    <name type="scientific">Paenirhodobacter populi</name>
    <dbReference type="NCBI Taxonomy" id="2306993"/>
    <lineage>
        <taxon>Bacteria</taxon>
        <taxon>Pseudomonadati</taxon>
        <taxon>Pseudomonadota</taxon>
        <taxon>Alphaproteobacteria</taxon>
        <taxon>Rhodobacterales</taxon>
        <taxon>Rhodobacter group</taxon>
        <taxon>Paenirhodobacter</taxon>
    </lineage>
</organism>
<protein>
    <submittedName>
        <fullName evidence="2">Uncharacterized protein</fullName>
    </submittedName>
</protein>
<dbReference type="EMBL" id="SAUX01000009">
    <property type="protein sequence ID" value="RWR30031.1"/>
    <property type="molecule type" value="Genomic_DNA"/>
</dbReference>
<evidence type="ECO:0000313" key="1">
    <source>
        <dbReference type="EMBL" id="RWR12695.1"/>
    </source>
</evidence>
<dbReference type="RefSeq" id="WP_128183220.1">
    <property type="nucleotide sequence ID" value="NZ_JBHRSO010000039.1"/>
</dbReference>
<proteinExistence type="predicted"/>
<dbReference type="EMBL" id="SAUW01000007">
    <property type="protein sequence ID" value="RWR12695.1"/>
    <property type="molecule type" value="Genomic_DNA"/>
</dbReference>
<keyword evidence="8" id="KW-1185">Reference proteome</keyword>
<accession>A0A443KGD7</accession>
<dbReference type="Proteomes" id="UP000284451">
    <property type="component" value="Unassembled WGS sequence"/>
</dbReference>
<dbReference type="Proteomes" id="UP000285710">
    <property type="component" value="Unassembled WGS sequence"/>
</dbReference>
<gene>
    <name evidence="4" type="ORF">D2T29_09840</name>
    <name evidence="2" type="ORF">D2T30_06100</name>
    <name evidence="3" type="ORF">D2T31_09050</name>
    <name evidence="1" type="ORF">D2T33_08255</name>
</gene>
<dbReference type="EMBL" id="SAUY01000010">
    <property type="protein sequence ID" value="RWR31798.1"/>
    <property type="molecule type" value="Genomic_DNA"/>
</dbReference>
<evidence type="ECO:0000313" key="7">
    <source>
        <dbReference type="Proteomes" id="UP000285295"/>
    </source>
</evidence>
<dbReference type="Proteomes" id="UP000284476">
    <property type="component" value="Unassembled WGS sequence"/>
</dbReference>
<dbReference type="AlphaFoldDB" id="A0A443JPT6"/>
<accession>A0A451GC18</accession>
<sequence length="69" mass="7648">MSQTYAVSLIDRRTGSLHRVNGMAQSVLTRDPQAVAAEFLRDRDKSLWDIRIDALATRPAARSSAAQPH</sequence>
<reference evidence="5 6" key="1">
    <citation type="submission" date="2019-01" db="EMBL/GenBank/DDBJ databases">
        <title>Sinorhodobacter populi sp. nov. isolated from the symptomatic bark tissue of Populus euramericana canker.</title>
        <authorList>
            <person name="Xu G."/>
        </authorList>
    </citation>
    <scope>NUCLEOTIDE SEQUENCE [LARGE SCALE GENOMIC DNA]</scope>
    <source>
        <strain evidence="4 5">07D10-4-3</strain>
        <strain evidence="1 8">2D-5</strain>
        <strain evidence="3 7">D19-10-3-21</strain>
        <strain evidence="2 6">SK2B-1</strain>
    </source>
</reference>
<dbReference type="OrthoDB" id="7775285at2"/>
<accession>A0A443JPT6</accession>